<protein>
    <recommendedName>
        <fullName evidence="2">Tyr recombinase domain-containing protein</fullName>
    </recommendedName>
</protein>
<dbReference type="InterPro" id="IPR002104">
    <property type="entry name" value="Integrase_catalytic"/>
</dbReference>
<dbReference type="SUPFAM" id="SSF56349">
    <property type="entry name" value="DNA breaking-rejoining enzymes"/>
    <property type="match status" value="1"/>
</dbReference>
<gene>
    <name evidence="3" type="ORF">S03H2_01534</name>
</gene>
<organism evidence="3">
    <name type="scientific">marine sediment metagenome</name>
    <dbReference type="NCBI Taxonomy" id="412755"/>
    <lineage>
        <taxon>unclassified sequences</taxon>
        <taxon>metagenomes</taxon>
        <taxon>ecological metagenomes</taxon>
    </lineage>
</organism>
<dbReference type="InterPro" id="IPR013762">
    <property type="entry name" value="Integrase-like_cat_sf"/>
</dbReference>
<evidence type="ECO:0000256" key="1">
    <source>
        <dbReference type="ARBA" id="ARBA00023172"/>
    </source>
</evidence>
<dbReference type="AlphaFoldDB" id="X1DKZ9"/>
<accession>X1DKZ9</accession>
<dbReference type="PROSITE" id="PS51898">
    <property type="entry name" value="TYR_RECOMBINASE"/>
    <property type="match status" value="1"/>
</dbReference>
<dbReference type="InterPro" id="IPR011010">
    <property type="entry name" value="DNA_brk_join_enz"/>
</dbReference>
<keyword evidence="1" id="KW-0233">DNA recombination</keyword>
<evidence type="ECO:0000259" key="2">
    <source>
        <dbReference type="PROSITE" id="PS51898"/>
    </source>
</evidence>
<reference evidence="3" key="1">
    <citation type="journal article" date="2014" name="Front. Microbiol.">
        <title>High frequency of phylogenetically diverse reductive dehalogenase-homologous genes in deep subseafloor sedimentary metagenomes.</title>
        <authorList>
            <person name="Kawai M."/>
            <person name="Futagami T."/>
            <person name="Toyoda A."/>
            <person name="Takaki Y."/>
            <person name="Nishi S."/>
            <person name="Hori S."/>
            <person name="Arai W."/>
            <person name="Tsubouchi T."/>
            <person name="Morono Y."/>
            <person name="Uchiyama I."/>
            <person name="Ito T."/>
            <person name="Fujiyama A."/>
            <person name="Inagaki F."/>
            <person name="Takami H."/>
        </authorList>
    </citation>
    <scope>NUCLEOTIDE SEQUENCE</scope>
    <source>
        <strain evidence="3">Expedition CK06-06</strain>
    </source>
</reference>
<dbReference type="GO" id="GO:0006310">
    <property type="term" value="P:DNA recombination"/>
    <property type="evidence" value="ECO:0007669"/>
    <property type="project" value="UniProtKB-KW"/>
</dbReference>
<comment type="caution">
    <text evidence="3">The sequence shown here is derived from an EMBL/GenBank/DDBJ whole genome shotgun (WGS) entry which is preliminary data.</text>
</comment>
<dbReference type="EMBL" id="BARU01000456">
    <property type="protein sequence ID" value="GAH20887.1"/>
    <property type="molecule type" value="Genomic_DNA"/>
</dbReference>
<name>X1DKZ9_9ZZZZ</name>
<dbReference type="Gene3D" id="1.10.443.10">
    <property type="entry name" value="Intergrase catalytic core"/>
    <property type="match status" value="1"/>
</dbReference>
<proteinExistence type="predicted"/>
<dbReference type="GO" id="GO:0003677">
    <property type="term" value="F:DNA binding"/>
    <property type="evidence" value="ECO:0007669"/>
    <property type="project" value="InterPro"/>
</dbReference>
<evidence type="ECO:0000313" key="3">
    <source>
        <dbReference type="EMBL" id="GAH20887.1"/>
    </source>
</evidence>
<sequence length="105" mass="12378">MVKREAVAIGLGSWVHPHALRHSFATHTLKREDINTPELQYLLGHKYLSSTQIYTHVEPKDLHKKLREDKEKKKDEDLKKLIDQLIEQQKLTMQVLEAITERIKE</sequence>
<feature type="domain" description="Tyr recombinase" evidence="2">
    <location>
        <begin position="1"/>
        <end position="67"/>
    </location>
</feature>
<dbReference type="Pfam" id="PF00589">
    <property type="entry name" value="Phage_integrase"/>
    <property type="match status" value="1"/>
</dbReference>
<dbReference type="GO" id="GO:0015074">
    <property type="term" value="P:DNA integration"/>
    <property type="evidence" value="ECO:0007669"/>
    <property type="project" value="InterPro"/>
</dbReference>